<dbReference type="PANTHER" id="PTHR45690">
    <property type="entry name" value="NACHT, LRR AND PYD DOMAINS-CONTAINING PROTEIN 12"/>
    <property type="match status" value="1"/>
</dbReference>
<keyword evidence="3" id="KW-0677">Repeat</keyword>
<evidence type="ECO:0000259" key="4">
    <source>
        <dbReference type="Pfam" id="PF05729"/>
    </source>
</evidence>
<dbReference type="EMBL" id="CATNWA010000182">
    <property type="protein sequence ID" value="CAI9534169.1"/>
    <property type="molecule type" value="Genomic_DNA"/>
</dbReference>
<accession>A0ABN9ADT9</accession>
<reference evidence="5" key="1">
    <citation type="submission" date="2023-05" db="EMBL/GenBank/DDBJ databases">
        <authorList>
            <person name="Stuckert A."/>
        </authorList>
    </citation>
    <scope>NUCLEOTIDE SEQUENCE</scope>
</reference>
<feature type="domain" description="NACHT" evidence="4">
    <location>
        <begin position="97"/>
        <end position="138"/>
    </location>
</feature>
<dbReference type="InterPro" id="IPR007111">
    <property type="entry name" value="NACHT_NTPase"/>
</dbReference>
<proteinExistence type="predicted"/>
<protein>
    <recommendedName>
        <fullName evidence="4">NACHT domain-containing protein</fullName>
    </recommendedName>
</protein>
<dbReference type="Proteomes" id="UP001162483">
    <property type="component" value="Unassembled WGS sequence"/>
</dbReference>
<dbReference type="InterPro" id="IPR050637">
    <property type="entry name" value="NLRP_innate_immun_reg"/>
</dbReference>
<evidence type="ECO:0000313" key="5">
    <source>
        <dbReference type="EMBL" id="CAI9534169.1"/>
    </source>
</evidence>
<keyword evidence="2" id="KW-0963">Cytoplasm</keyword>
<evidence type="ECO:0000256" key="1">
    <source>
        <dbReference type="ARBA" id="ARBA00004496"/>
    </source>
</evidence>
<dbReference type="Pfam" id="PF05729">
    <property type="entry name" value="NACHT"/>
    <property type="match status" value="1"/>
</dbReference>
<organism evidence="5 6">
    <name type="scientific">Staurois parvus</name>
    <dbReference type="NCBI Taxonomy" id="386267"/>
    <lineage>
        <taxon>Eukaryota</taxon>
        <taxon>Metazoa</taxon>
        <taxon>Chordata</taxon>
        <taxon>Craniata</taxon>
        <taxon>Vertebrata</taxon>
        <taxon>Euteleostomi</taxon>
        <taxon>Amphibia</taxon>
        <taxon>Batrachia</taxon>
        <taxon>Anura</taxon>
        <taxon>Neobatrachia</taxon>
        <taxon>Ranoidea</taxon>
        <taxon>Ranidae</taxon>
        <taxon>Staurois</taxon>
    </lineage>
</organism>
<keyword evidence="6" id="KW-1185">Reference proteome</keyword>
<name>A0ABN9ADT9_9NEOB</name>
<dbReference type="PANTHER" id="PTHR45690:SF19">
    <property type="entry name" value="NACHT, LRR AND PYD DOMAINS-CONTAINING PROTEIN 3"/>
    <property type="match status" value="1"/>
</dbReference>
<dbReference type="Gene3D" id="3.40.50.300">
    <property type="entry name" value="P-loop containing nucleotide triphosphate hydrolases"/>
    <property type="match status" value="1"/>
</dbReference>
<gene>
    <name evidence="5" type="ORF">SPARVUS_LOCUS539647</name>
</gene>
<comment type="caution">
    <text evidence="5">The sequence shown here is derived from an EMBL/GenBank/DDBJ whole genome shotgun (WGS) entry which is preliminary data.</text>
</comment>
<dbReference type="InterPro" id="IPR027417">
    <property type="entry name" value="P-loop_NTPase"/>
</dbReference>
<comment type="subcellular location">
    <subcellularLocation>
        <location evidence="1">Cytoplasm</location>
    </subcellularLocation>
</comment>
<evidence type="ECO:0000256" key="3">
    <source>
        <dbReference type="ARBA" id="ARBA00022737"/>
    </source>
</evidence>
<sequence>MVESPLREWKIQVSGISVKEVFQHIEAHDSHVGKVVSLGERYPRLRPLQVNREENDTIPYSGTLLERAEVTESSDRYSPSKVQDLFVPDGSGFVPKTVVLVGPPGIGKTLTTWKIMLDWASGSLYADRFSFLFYLNSKKNK</sequence>
<evidence type="ECO:0000313" key="6">
    <source>
        <dbReference type="Proteomes" id="UP001162483"/>
    </source>
</evidence>
<evidence type="ECO:0000256" key="2">
    <source>
        <dbReference type="ARBA" id="ARBA00022490"/>
    </source>
</evidence>